<dbReference type="RefSeq" id="WP_129119645.1">
    <property type="nucleotide sequence ID" value="NZ_BSUI01000017.1"/>
</dbReference>
<dbReference type="Gene3D" id="1.10.10.10">
    <property type="entry name" value="Winged helix-like DNA-binding domain superfamily/Winged helix DNA-binding domain"/>
    <property type="match status" value="1"/>
</dbReference>
<dbReference type="InterPro" id="IPR036388">
    <property type="entry name" value="WH-like_DNA-bd_sf"/>
</dbReference>
<organism evidence="2 3">
    <name type="scientific">Deinococcus metallilatus</name>
    <dbReference type="NCBI Taxonomy" id="1211322"/>
    <lineage>
        <taxon>Bacteria</taxon>
        <taxon>Thermotogati</taxon>
        <taxon>Deinococcota</taxon>
        <taxon>Deinococci</taxon>
        <taxon>Deinococcales</taxon>
        <taxon>Deinococcaceae</taxon>
        <taxon>Deinococcus</taxon>
    </lineage>
</organism>
<dbReference type="InterPro" id="IPR036390">
    <property type="entry name" value="WH_DNA-bd_sf"/>
</dbReference>
<evidence type="ECO:0000313" key="4">
    <source>
        <dbReference type="Proteomes" id="UP000536909"/>
    </source>
</evidence>
<protein>
    <submittedName>
        <fullName evidence="2">Uncharacterized protein</fullName>
    </submittedName>
</protein>
<dbReference type="AlphaFoldDB" id="A0AAJ5F5T0"/>
<evidence type="ECO:0000313" key="2">
    <source>
        <dbReference type="EMBL" id="TLK28843.1"/>
    </source>
</evidence>
<reference evidence="2 3" key="1">
    <citation type="submission" date="2019-04" db="EMBL/GenBank/DDBJ databases">
        <title>Deinococcus metalilatus MA1002 mutant No.5.</title>
        <authorList>
            <person name="Park W."/>
            <person name="Park C."/>
        </authorList>
    </citation>
    <scope>NUCLEOTIDE SEQUENCE [LARGE SCALE GENOMIC DNA]</scope>
    <source>
        <strain evidence="2 3">MA1002-m5</strain>
    </source>
</reference>
<reference evidence="1 4" key="2">
    <citation type="submission" date="2020-08" db="EMBL/GenBank/DDBJ databases">
        <title>Genomic Encyclopedia of Type Strains, Phase IV (KMG-IV): sequencing the most valuable type-strain genomes for metagenomic binning, comparative biology and taxonomic classification.</title>
        <authorList>
            <person name="Goeker M."/>
        </authorList>
    </citation>
    <scope>NUCLEOTIDE SEQUENCE [LARGE SCALE GENOMIC DNA]</scope>
    <source>
        <strain evidence="1 4">DSM 105434</strain>
    </source>
</reference>
<comment type="caution">
    <text evidence="2">The sequence shown here is derived from an EMBL/GenBank/DDBJ whole genome shotgun (WGS) entry which is preliminary data.</text>
</comment>
<sequence>MGQPQTLRRLNRQQVLRALLGTQVRTRPQFAEQLGLSKVTVTAIVRELLECGPHTLADRLQQLQPGVALSLPQDASGTPLQGAVLLARQRAQEHLLKDALHWQEARSCVA</sequence>
<evidence type="ECO:0000313" key="1">
    <source>
        <dbReference type="EMBL" id="MBB5294991.1"/>
    </source>
</evidence>
<dbReference type="EMBL" id="VBRC01000004">
    <property type="protein sequence ID" value="TLK28843.1"/>
    <property type="molecule type" value="Genomic_DNA"/>
</dbReference>
<keyword evidence="4" id="KW-1185">Reference proteome</keyword>
<dbReference type="SUPFAM" id="SSF46785">
    <property type="entry name" value="Winged helix' DNA-binding domain"/>
    <property type="match status" value="1"/>
</dbReference>
<evidence type="ECO:0000313" key="3">
    <source>
        <dbReference type="Proteomes" id="UP000308000"/>
    </source>
</evidence>
<gene>
    <name evidence="2" type="ORF">FCS05_06600</name>
    <name evidence="1" type="ORF">HNQ10_001812</name>
</gene>
<dbReference type="EMBL" id="JACHFV010000005">
    <property type="protein sequence ID" value="MBB5294991.1"/>
    <property type="molecule type" value="Genomic_DNA"/>
</dbReference>
<name>A0AAJ5F5T0_9DEIO</name>
<proteinExistence type="predicted"/>
<dbReference type="Proteomes" id="UP000308000">
    <property type="component" value="Unassembled WGS sequence"/>
</dbReference>
<accession>A0AAJ5F5T0</accession>
<dbReference type="Proteomes" id="UP000536909">
    <property type="component" value="Unassembled WGS sequence"/>
</dbReference>